<protein>
    <submittedName>
        <fullName evidence="1">Uncharacterized protein</fullName>
    </submittedName>
</protein>
<organism evidence="1 2">
    <name type="scientific">Desulfatibacillum aliphaticivorans</name>
    <dbReference type="NCBI Taxonomy" id="218208"/>
    <lineage>
        <taxon>Bacteria</taxon>
        <taxon>Pseudomonadati</taxon>
        <taxon>Thermodesulfobacteriota</taxon>
        <taxon>Desulfobacteria</taxon>
        <taxon>Desulfobacterales</taxon>
        <taxon>Desulfatibacillaceae</taxon>
        <taxon>Desulfatibacillum</taxon>
    </lineage>
</organism>
<sequence>MENPKAPEQQGFNFCGCTIRNQVINNFPSGDHESRDPVITFRVTPSGAKKLDEMAAKMFGKRSDVLRMALTLFSVVGSDENAKKIIANWDNIAPMISILK</sequence>
<dbReference type="Proteomes" id="UP000000739">
    <property type="component" value="Chromosome"/>
</dbReference>
<name>B8FNI5_DESAL</name>
<reference evidence="1 2" key="1">
    <citation type="journal article" date="2012" name="Environ. Microbiol.">
        <title>The genome sequence of Desulfatibacillum alkenivorans AK-01: a blueprint for anaerobic alkane oxidation.</title>
        <authorList>
            <person name="Callaghan A.V."/>
            <person name="Morris B.E."/>
            <person name="Pereira I.A."/>
            <person name="McInerney M.J."/>
            <person name="Austin R.N."/>
            <person name="Groves J.T."/>
            <person name="Kukor J.J."/>
            <person name="Suflita J.M."/>
            <person name="Young L.Y."/>
            <person name="Zylstra G.J."/>
            <person name="Wawrik B."/>
        </authorList>
    </citation>
    <scope>NUCLEOTIDE SEQUENCE [LARGE SCALE GENOMIC DNA]</scope>
    <source>
        <strain evidence="1 2">AK-01</strain>
    </source>
</reference>
<dbReference type="HOGENOM" id="CLU_2301225_0_0_7"/>
<accession>B8FNI5</accession>
<evidence type="ECO:0000313" key="2">
    <source>
        <dbReference type="Proteomes" id="UP000000739"/>
    </source>
</evidence>
<evidence type="ECO:0000313" key="1">
    <source>
        <dbReference type="EMBL" id="ACL06266.1"/>
    </source>
</evidence>
<keyword evidence="2" id="KW-1185">Reference proteome</keyword>
<dbReference type="KEGG" id="dal:Dalk_4588"/>
<dbReference type="EMBL" id="CP001322">
    <property type="protein sequence ID" value="ACL06266.1"/>
    <property type="molecule type" value="Genomic_DNA"/>
</dbReference>
<dbReference type="RefSeq" id="WP_015949305.1">
    <property type="nucleotide sequence ID" value="NC_011768.1"/>
</dbReference>
<dbReference type="AlphaFoldDB" id="B8FNI5"/>
<proteinExistence type="predicted"/>
<gene>
    <name evidence="1" type="ordered locus">Dalk_4588</name>
</gene>